<organism evidence="5 6">
    <name type="scientific">Ogataea philodendri</name>
    <dbReference type="NCBI Taxonomy" id="1378263"/>
    <lineage>
        <taxon>Eukaryota</taxon>
        <taxon>Fungi</taxon>
        <taxon>Dikarya</taxon>
        <taxon>Ascomycota</taxon>
        <taxon>Saccharomycotina</taxon>
        <taxon>Pichiomycetes</taxon>
        <taxon>Pichiales</taxon>
        <taxon>Pichiaceae</taxon>
        <taxon>Ogataea</taxon>
    </lineage>
</organism>
<evidence type="ECO:0000313" key="5">
    <source>
        <dbReference type="EMBL" id="KAH3666781.1"/>
    </source>
</evidence>
<dbReference type="Proteomes" id="UP000769157">
    <property type="component" value="Unassembled WGS sequence"/>
</dbReference>
<dbReference type="EMBL" id="JAEUBE010000199">
    <property type="protein sequence ID" value="KAH3666781.1"/>
    <property type="molecule type" value="Genomic_DNA"/>
</dbReference>
<dbReference type="InterPro" id="IPR054476">
    <property type="entry name" value="Ltn1_N"/>
</dbReference>
<dbReference type="Pfam" id="PF23009">
    <property type="entry name" value="UBC_like"/>
    <property type="match status" value="1"/>
</dbReference>
<dbReference type="GO" id="GO:0072344">
    <property type="term" value="P:rescue of stalled ribosome"/>
    <property type="evidence" value="ECO:0007669"/>
    <property type="project" value="UniProtKB-UniRule"/>
</dbReference>
<dbReference type="Gene3D" id="1.25.10.10">
    <property type="entry name" value="Leucine-rich Repeat Variant"/>
    <property type="match status" value="1"/>
</dbReference>
<keyword evidence="6" id="KW-1185">Reference proteome</keyword>
<keyword evidence="1" id="KW-0808">Transferase</keyword>
<dbReference type="InterPro" id="IPR054477">
    <property type="entry name" value="LTN1_E3_ligase_6th"/>
</dbReference>
<dbReference type="InterPro" id="IPR039795">
    <property type="entry name" value="LTN1/Rkr1"/>
</dbReference>
<comment type="similarity">
    <text evidence="1">Belongs to the LTN1 family.</text>
</comment>
<dbReference type="InterPro" id="IPR054478">
    <property type="entry name" value="LTN1_UBC"/>
</dbReference>
<reference evidence="5" key="1">
    <citation type="journal article" date="2021" name="Open Biol.">
        <title>Shared evolutionary footprints suggest mitochondrial oxidative damage underlies multiple complex I losses in fungi.</title>
        <authorList>
            <person name="Schikora-Tamarit M.A."/>
            <person name="Marcet-Houben M."/>
            <person name="Nosek J."/>
            <person name="Gabaldon T."/>
        </authorList>
    </citation>
    <scope>NUCLEOTIDE SEQUENCE</scope>
    <source>
        <strain evidence="5">CBS6075</strain>
    </source>
</reference>
<dbReference type="SUPFAM" id="SSF48371">
    <property type="entry name" value="ARM repeat"/>
    <property type="match status" value="2"/>
</dbReference>
<comment type="function">
    <text evidence="1">E3 ubiquitin-protein ligase. Component of the ribosome quality control complex (RQC), a ribosome-associated complex that mediates ubiquitination and extraction of incompletely synthesized nascent chains for proteasomal degradation.</text>
</comment>
<dbReference type="PANTHER" id="PTHR12389:SF0">
    <property type="entry name" value="E3 UBIQUITIN-PROTEIN LIGASE LISTERIN"/>
    <property type="match status" value="1"/>
</dbReference>
<proteinExistence type="inferred from homology"/>
<comment type="catalytic activity">
    <reaction evidence="1">
        <text>S-ubiquitinyl-[E2 ubiquitin-conjugating enzyme]-L-cysteine + [acceptor protein]-L-lysine = [E2 ubiquitin-conjugating enzyme]-L-cysteine + N(6)-ubiquitinyl-[acceptor protein]-L-lysine.</text>
        <dbReference type="EC" id="2.3.2.27"/>
    </reaction>
</comment>
<dbReference type="GO" id="GO:0008270">
    <property type="term" value="F:zinc ion binding"/>
    <property type="evidence" value="ECO:0007669"/>
    <property type="project" value="UniProtKB-KW"/>
</dbReference>
<keyword evidence="1" id="KW-0479">Metal-binding</keyword>
<feature type="domain" description="E3 ubiquitin-protein ligase listerin N-terminal" evidence="2">
    <location>
        <begin position="41"/>
        <end position="351"/>
    </location>
</feature>
<comment type="pathway">
    <text evidence="1">Protein modification; protein ubiquitination.</text>
</comment>
<dbReference type="GO" id="GO:1990116">
    <property type="term" value="P:ribosome-associated ubiquitin-dependent protein catabolic process"/>
    <property type="evidence" value="ECO:0007669"/>
    <property type="project" value="UniProtKB-UniRule"/>
</dbReference>
<sequence>MSFGGFGSFGSFGQSYGLGTNGFEVSLNYITGVPDPNVLTSSSLKLIFKALMKRDDTTREKAIADLTVFFDSNTADLDDLALISWCQLYAKLSSDSSKKVRLTAHQIQGKLVSLLGKKYVKYLRDTVGIWMSGCFESDKVVSKGTVEAISAAFGGSPEKTNNLWKIFSKQLLTYCHQLLVYETVDTLSDERFVGKDESLVKFNRSVNTAIQMLISLVTRYNNEEIQLDDTVLTELIESDSFLAFFESKDLQIKKGMYILLQRLLQTEVDPEIFKHLVKSAFKGLKLEKINPILYSGVIITLLEAILSIYKYDASVVASVKKSEQRIFDLLKLGSLNSDPSYYTILSFLLDQLPKDTATQESVLSILETDVSNEKFAPFIQHSWICYIGYCQKLSGVVDRIIKQLVVTLDSRRLLPNVVSGISGVSKIASDTEDVLLDLNSEIMNALPGRVIEFVDLEVSVKNQTIFIDNYVRVLLEAGSDYLDDLVTNAVESLTDVQDEYEPPVLAFDIISTVVKSNSVQFRPQIEIALQYLPKCITPQFLEPVLNLLLNISKSKFNLELLDTVSTIADQLQESDLELLLKYVAQIPNFDLSQCERLNTYIHEKSSSSDTDDVMFKFLTVDVLENMFSRLPEDGFAGFVHKCNLHFQNDVFVPFANNASFMAALWKSSSNSDSRQLLDKLEKNLGDEEFENVYLSSLKANLAQIDEEALQQRLANYPKETVVKLIPEDLVDELEKCVGENPDQRLAISNKLGLAVYLFPGGGLLDQPAKFWNLFVKADFYLQLAEKHQLLTDSLIFQLGMIAEVAQDYLFLGLLENETKINQFQALVASKWEYAQGQLDQFVQNDHLAIYGVSGRSPSLQFYCSRFWVVILTNIFETMQLSVFNTYNFNKVTDSVKLATLVISANKFLTASSFDRLRNQTCAELVGVRGSSIVSRGLHSLLLLTLFIDLDLDSVPDQFQLFPAQRFGMMLNGLSGWPDSELAYESSFVPVRTVLSRFVELYIKNIYYVCDSDYPSDFIDKVFSLGAGLCSDSLSMLNSGETDLILEYQTLKTFTVLHQHSEKIDWDENELFSDLVDILFKPMHSGQIELLIQSLIGRIFVDIVPTSSYKPRFDDLLPLVSSPNIESQKLGVSLLHKLVPEIQDELVVEATLNQDEETKLPEPLVNNTTLLPDEDQAALNKFLWSWYLIFDHFKNITQKIRQDYISEIGEDRFGQFLDFIFDMDLKPTEDNKRAILHYSVATGDEDDLIYHLMYLFCKYVGGSTAQTWFQSLRNKQHKSQVETFVTKNISPLLIDETLAGLSQKGNLEDSEFSIKLNRTTNEVRCIYEIDEQKLEMTIMLPNNYPLSAITVNGASRLGVDEKKWKSWILSCQYVINFQNGTILEAIQHFKNNVKANFDNYEDCAVCYSILHVIDHSTPNKVCSTYKVEAREHARVPEKRRADVVYRANKLDLGDPCQLTDHLLHSVCAQRVAVDVVDEQDQLHVLALLVEVVLDIGQCFVDVWSNGVLNAEDRLLDRREQRLDTEIRIVPVHNQAFHVLGPW</sequence>
<dbReference type="Pfam" id="PF22958">
    <property type="entry name" value="Ltn1_1st"/>
    <property type="match status" value="1"/>
</dbReference>
<dbReference type="EC" id="2.3.2.27" evidence="1"/>
<dbReference type="Pfam" id="PF22999">
    <property type="entry name" value="LTN1_E3_ligase_6th"/>
    <property type="match status" value="1"/>
</dbReference>
<keyword evidence="1" id="KW-0863">Zinc-finger</keyword>
<keyword evidence="1" id="KW-0833">Ubl conjugation pathway</keyword>
<dbReference type="OrthoDB" id="6108at2759"/>
<gene>
    <name evidence="5" type="ORF">OGAPHI_003230</name>
</gene>
<feature type="domain" description="E3 ubiquitin-protein ligase listerin ubiquitin conjugating" evidence="4">
    <location>
        <begin position="1312"/>
        <end position="1393"/>
    </location>
</feature>
<name>A0A9P8T5G5_9ASCO</name>
<evidence type="ECO:0000259" key="4">
    <source>
        <dbReference type="Pfam" id="PF23009"/>
    </source>
</evidence>
<comment type="subunit">
    <text evidence="1">Component of the ribosome quality control complex (RQC).</text>
</comment>
<feature type="domain" description="E3 ubiquitin-protein ligase listerin HEAT repeat region" evidence="3">
    <location>
        <begin position="1110"/>
        <end position="1300"/>
    </location>
</feature>
<dbReference type="GeneID" id="70235197"/>
<dbReference type="PANTHER" id="PTHR12389">
    <property type="entry name" value="ZINC FINGER PROTEIN 294"/>
    <property type="match status" value="1"/>
</dbReference>
<reference evidence="5" key="2">
    <citation type="submission" date="2021-01" db="EMBL/GenBank/DDBJ databases">
        <authorList>
            <person name="Schikora-Tamarit M.A."/>
        </authorList>
    </citation>
    <scope>NUCLEOTIDE SEQUENCE</scope>
    <source>
        <strain evidence="5">CBS6075</strain>
    </source>
</reference>
<evidence type="ECO:0000256" key="1">
    <source>
        <dbReference type="RuleBase" id="RU367090"/>
    </source>
</evidence>
<dbReference type="RefSeq" id="XP_046061737.1">
    <property type="nucleotide sequence ID" value="XM_046204187.1"/>
</dbReference>
<dbReference type="GO" id="GO:0043023">
    <property type="term" value="F:ribosomal large subunit binding"/>
    <property type="evidence" value="ECO:0007669"/>
    <property type="project" value="TreeGrafter"/>
</dbReference>
<accession>A0A9P8T5G5</accession>
<evidence type="ECO:0000313" key="6">
    <source>
        <dbReference type="Proteomes" id="UP000769157"/>
    </source>
</evidence>
<dbReference type="InterPro" id="IPR011989">
    <property type="entry name" value="ARM-like"/>
</dbReference>
<evidence type="ECO:0000259" key="3">
    <source>
        <dbReference type="Pfam" id="PF22999"/>
    </source>
</evidence>
<dbReference type="GO" id="GO:1990112">
    <property type="term" value="C:RQC complex"/>
    <property type="evidence" value="ECO:0007669"/>
    <property type="project" value="UniProtKB-UniRule"/>
</dbReference>
<comment type="caution">
    <text evidence="5">The sequence shown here is derived from an EMBL/GenBank/DDBJ whole genome shotgun (WGS) entry which is preliminary data.</text>
</comment>
<dbReference type="GO" id="GO:0061630">
    <property type="term" value="F:ubiquitin protein ligase activity"/>
    <property type="evidence" value="ECO:0007669"/>
    <property type="project" value="UniProtKB-UniRule"/>
</dbReference>
<evidence type="ECO:0000259" key="2">
    <source>
        <dbReference type="Pfam" id="PF22958"/>
    </source>
</evidence>
<protein>
    <recommendedName>
        <fullName evidence="1">E3 ubiquitin-protein ligase listerin</fullName>
        <ecNumber evidence="1">2.3.2.27</ecNumber>
    </recommendedName>
    <alternativeName>
        <fullName evidence="1">RING-type E3 ubiquitin transferase listerin</fullName>
    </alternativeName>
</protein>
<dbReference type="InterPro" id="IPR016024">
    <property type="entry name" value="ARM-type_fold"/>
</dbReference>
<keyword evidence="1" id="KW-0862">Zinc</keyword>
<dbReference type="GO" id="GO:0005829">
    <property type="term" value="C:cytosol"/>
    <property type="evidence" value="ECO:0007669"/>
    <property type="project" value="UniProtKB-UniRule"/>
</dbReference>